<dbReference type="OrthoDB" id="3737134at2759"/>
<name>A0A364MS43_STELY</name>
<keyword evidence="3" id="KW-1185">Reference proteome</keyword>
<reference evidence="3" key="1">
    <citation type="submission" date="2018-05" db="EMBL/GenBank/DDBJ databases">
        <title>Draft genome sequence of Stemphylium lycopersici strain CIDEFI 213.</title>
        <authorList>
            <person name="Medina R."/>
            <person name="Franco M.E.E."/>
            <person name="Lucentini C.G."/>
            <person name="Saparrat M.C.N."/>
            <person name="Balatti P.A."/>
        </authorList>
    </citation>
    <scope>NUCLEOTIDE SEQUENCE [LARGE SCALE GENOMIC DNA]</scope>
    <source>
        <strain evidence="3">CIDEFI 213</strain>
    </source>
</reference>
<dbReference type="AlphaFoldDB" id="A0A364MS43"/>
<accession>A0A364MS43</accession>
<protein>
    <submittedName>
        <fullName evidence="2">Uncharacterized protein</fullName>
    </submittedName>
</protein>
<proteinExistence type="predicted"/>
<evidence type="ECO:0000313" key="2">
    <source>
        <dbReference type="EMBL" id="RAQ99400.1"/>
    </source>
</evidence>
<organism evidence="2 3">
    <name type="scientific">Stemphylium lycopersici</name>
    <name type="common">Tomato gray leaf spot disease fungus</name>
    <name type="synonym">Thyrospora lycopersici</name>
    <dbReference type="NCBI Taxonomy" id="183478"/>
    <lineage>
        <taxon>Eukaryota</taxon>
        <taxon>Fungi</taxon>
        <taxon>Dikarya</taxon>
        <taxon>Ascomycota</taxon>
        <taxon>Pezizomycotina</taxon>
        <taxon>Dothideomycetes</taxon>
        <taxon>Pleosporomycetidae</taxon>
        <taxon>Pleosporales</taxon>
        <taxon>Pleosporineae</taxon>
        <taxon>Pleosporaceae</taxon>
        <taxon>Stemphylium</taxon>
    </lineage>
</organism>
<dbReference type="EMBL" id="QGDH01000538">
    <property type="protein sequence ID" value="RAQ99400.1"/>
    <property type="molecule type" value="Genomic_DNA"/>
</dbReference>
<dbReference type="Proteomes" id="UP000249619">
    <property type="component" value="Unassembled WGS sequence"/>
</dbReference>
<feature type="region of interest" description="Disordered" evidence="1">
    <location>
        <begin position="433"/>
        <end position="456"/>
    </location>
</feature>
<sequence length="633" mass="69640">MTQPGSLQHPAADNCQPPDLLNHPTFAQLAIVSIDSITALALIPTYVETEPHAHHDRRNQPSTSSLPACRRLPPSCPDYLLTTSVHHPCESSQGLWVMSKKKRFKSGVPALVYAEPSEMDEPWLLGSLSINQSSTGNQISLLVTTSISLPGSDKKQNFVLGYDADNLVPGTTALATDAGSCNTAWRNKISREGVPRMHTLSLTLKSACSIWYMRQALPTTCRQLVEIAKAIKVHLIIDFSWLQQSYHSCIRRLVSNSTGLCGSPVGATLAQFERGDWTIFQPLGATNEPPNELPAYVETSTKRSRRTHAAISPSRSSLPSKRAILEWEAFDFPPQSPTEVATSPSRGTTSPPSKRIVLESEAFRFPPQSPTEVATSPSCDTTIDESSLRSVLVEPSFGSSAFSDRQHAAISGAVAQQIPHAFGASRRRFFPHPGISPLVSDASERGSTPSSPTRFPQFLSNKHLQDVLDRLDDHACLRLERADHEFRDHLDDAKEEAQWNIIVAKDEGIESLNDTRDAVLREVKDELVTQTDDFKEYLDTIGRDIISKADEKAAAIISKADEKMRDAATMMSTVEKMAKAATASLWDAATKASADRDANSRRPFHGWFLAIQGSTLRRDFVILENVQQQQGLN</sequence>
<gene>
    <name evidence="2" type="ORF">DDE83_009196</name>
</gene>
<feature type="compositionally biased region" description="Polar residues" evidence="1">
    <location>
        <begin position="445"/>
        <end position="456"/>
    </location>
</feature>
<evidence type="ECO:0000256" key="1">
    <source>
        <dbReference type="SAM" id="MobiDB-lite"/>
    </source>
</evidence>
<comment type="caution">
    <text evidence="2">The sequence shown here is derived from an EMBL/GenBank/DDBJ whole genome shotgun (WGS) entry which is preliminary data.</text>
</comment>
<evidence type="ECO:0000313" key="3">
    <source>
        <dbReference type="Proteomes" id="UP000249619"/>
    </source>
</evidence>